<dbReference type="GO" id="GO:0008270">
    <property type="term" value="F:zinc ion binding"/>
    <property type="evidence" value="ECO:0007669"/>
    <property type="project" value="UniProtKB-KW"/>
</dbReference>
<dbReference type="AlphaFoldDB" id="A0AAD9WZ31"/>
<keyword evidence="2 4" id="KW-0863">Zinc-finger</keyword>
<dbReference type="PROSITE" id="PS50966">
    <property type="entry name" value="ZF_SWIM"/>
    <property type="match status" value="1"/>
</dbReference>
<evidence type="ECO:0000259" key="5">
    <source>
        <dbReference type="PROSITE" id="PS50966"/>
    </source>
</evidence>
<dbReference type="InterPro" id="IPR006564">
    <property type="entry name" value="Znf_PMZ"/>
</dbReference>
<dbReference type="Pfam" id="PF10551">
    <property type="entry name" value="MULE"/>
    <property type="match status" value="1"/>
</dbReference>
<organism evidence="6 7">
    <name type="scientific">Dipteronia dyeriana</name>
    <dbReference type="NCBI Taxonomy" id="168575"/>
    <lineage>
        <taxon>Eukaryota</taxon>
        <taxon>Viridiplantae</taxon>
        <taxon>Streptophyta</taxon>
        <taxon>Embryophyta</taxon>
        <taxon>Tracheophyta</taxon>
        <taxon>Spermatophyta</taxon>
        <taxon>Magnoliopsida</taxon>
        <taxon>eudicotyledons</taxon>
        <taxon>Gunneridae</taxon>
        <taxon>Pentapetalae</taxon>
        <taxon>rosids</taxon>
        <taxon>malvids</taxon>
        <taxon>Sapindales</taxon>
        <taxon>Sapindaceae</taxon>
        <taxon>Hippocastanoideae</taxon>
        <taxon>Acereae</taxon>
        <taxon>Dipteronia</taxon>
    </lineage>
</organism>
<gene>
    <name evidence="6" type="ORF">Ddye_016703</name>
</gene>
<name>A0AAD9WZ31_9ROSI</name>
<reference evidence="6" key="1">
    <citation type="journal article" date="2023" name="Plant J.">
        <title>Genome sequences and population genomics provide insights into the demographic history, inbreeding, and mutation load of two 'living fossil' tree species of Dipteronia.</title>
        <authorList>
            <person name="Feng Y."/>
            <person name="Comes H.P."/>
            <person name="Chen J."/>
            <person name="Zhu S."/>
            <person name="Lu R."/>
            <person name="Zhang X."/>
            <person name="Li P."/>
            <person name="Qiu J."/>
            <person name="Olsen K.M."/>
            <person name="Qiu Y."/>
        </authorList>
    </citation>
    <scope>NUCLEOTIDE SEQUENCE</scope>
    <source>
        <strain evidence="6">KIB01</strain>
    </source>
</reference>
<dbReference type="InterPro" id="IPR007527">
    <property type="entry name" value="Znf_SWIM"/>
</dbReference>
<evidence type="ECO:0000256" key="1">
    <source>
        <dbReference type="ARBA" id="ARBA00022723"/>
    </source>
</evidence>
<dbReference type="Proteomes" id="UP001280121">
    <property type="component" value="Unassembled WGS sequence"/>
</dbReference>
<feature type="domain" description="SWIM-type" evidence="5">
    <location>
        <begin position="298"/>
        <end position="334"/>
    </location>
</feature>
<evidence type="ECO:0000256" key="4">
    <source>
        <dbReference type="PROSITE-ProRule" id="PRU00325"/>
    </source>
</evidence>
<comment type="caution">
    <text evidence="6">The sequence shown here is derived from an EMBL/GenBank/DDBJ whole genome shotgun (WGS) entry which is preliminary data.</text>
</comment>
<evidence type="ECO:0000313" key="6">
    <source>
        <dbReference type="EMBL" id="KAK2649214.1"/>
    </source>
</evidence>
<dbReference type="PANTHER" id="PTHR47718:SF15">
    <property type="entry name" value="PROTEIN FAR1-RELATED SEQUENCE 5-LIKE"/>
    <property type="match status" value="1"/>
</dbReference>
<dbReference type="InterPro" id="IPR018289">
    <property type="entry name" value="MULE_transposase_dom"/>
</dbReference>
<accession>A0AAD9WZ31</accession>
<dbReference type="SMART" id="SM00575">
    <property type="entry name" value="ZnF_PMZ"/>
    <property type="match status" value="1"/>
</dbReference>
<keyword evidence="3" id="KW-0862">Zinc</keyword>
<keyword evidence="7" id="KW-1185">Reference proteome</keyword>
<dbReference type="EMBL" id="JANJYI010000005">
    <property type="protein sequence ID" value="KAK2649214.1"/>
    <property type="molecule type" value="Genomic_DNA"/>
</dbReference>
<sequence length="568" mass="64975">MGNLFWSDSLSRADYRYFGDVISFDSTYRTNAYRRPLVIFVGVNHHNRTSVFGFGLLVDETVETYSWILTTFLMAMQGKCPVSVVTDGDKAMRKAIKLVMPGSIHRLCSWHLERNVQTNIGDSGFTRAFTKCMFTYMTEAEFDIQWFKVLQTFKLMDNEWVKKLYSKRSLWAETFLRNTFFGGMRSIQRSESINSFLNRFLNAKLKLYEFMSQIDRALSRLRNNELKDDFDCNHESPVLMTHLMQLEKHASEVFNRNTFAMVRGEIKSEAKLSISNCVHDTTCETYIFKKFGGDDTTWTVTYRCGEQKFECSCKLFDIAGIPCCHYFGVMKSRNMHQITETLILPRWTTNANDDFTMKVSNNLTPTHIIQIAMYGALSARANRMCYLVSKSTEGYKDAKVVIDNLTIQMQGLITASSTESKGKLSIHNMALHVHVKDPILATTKGGVRQGKKSGGKTRHCGRCRQPGHTAKTCIASAHHNFSAIGSNQASFKTTESFAHSFDTSHSQHPNIDCMMDSVAQSQTFSFPCNVDSTLQYNHMRNRDVSEAIDINALIYMQHNRWWGPTHFI</sequence>
<dbReference type="PANTHER" id="PTHR47718">
    <property type="entry name" value="OS01G0519700 PROTEIN"/>
    <property type="match status" value="1"/>
</dbReference>
<evidence type="ECO:0000313" key="7">
    <source>
        <dbReference type="Proteomes" id="UP001280121"/>
    </source>
</evidence>
<keyword evidence="1" id="KW-0479">Metal-binding</keyword>
<evidence type="ECO:0000256" key="3">
    <source>
        <dbReference type="ARBA" id="ARBA00022833"/>
    </source>
</evidence>
<evidence type="ECO:0000256" key="2">
    <source>
        <dbReference type="ARBA" id="ARBA00022771"/>
    </source>
</evidence>
<protein>
    <recommendedName>
        <fullName evidence="5">SWIM-type domain-containing protein</fullName>
    </recommendedName>
</protein>
<proteinExistence type="predicted"/>